<evidence type="ECO:0000313" key="1">
    <source>
        <dbReference type="EMBL" id="MVT71380.1"/>
    </source>
</evidence>
<dbReference type="Proteomes" id="UP000436468">
    <property type="component" value="Unassembled WGS sequence"/>
</dbReference>
<name>A0A844T9R8_9BRAD</name>
<keyword evidence="2" id="KW-1185">Reference proteome</keyword>
<proteinExistence type="predicted"/>
<comment type="caution">
    <text evidence="1">The sequence shown here is derived from an EMBL/GenBank/DDBJ whole genome shotgun (WGS) entry which is preliminary data.</text>
</comment>
<evidence type="ECO:0000313" key="2">
    <source>
        <dbReference type="Proteomes" id="UP000436468"/>
    </source>
</evidence>
<organism evidence="1 2">
    <name type="scientific">Bradyrhizobium pachyrhizi</name>
    <dbReference type="NCBI Taxonomy" id="280333"/>
    <lineage>
        <taxon>Bacteria</taxon>
        <taxon>Pseudomonadati</taxon>
        <taxon>Pseudomonadota</taxon>
        <taxon>Alphaproteobacteria</taxon>
        <taxon>Hyphomicrobiales</taxon>
        <taxon>Nitrobacteraceae</taxon>
        <taxon>Bradyrhizobium</taxon>
    </lineage>
</organism>
<dbReference type="RefSeq" id="WP_157348918.1">
    <property type="nucleotide sequence ID" value="NZ_WQNF01000077.1"/>
</dbReference>
<sequence length="179" mass="19860">MSPLEAIARWLDDQDLDTQLEVAAFATFLLFGERAVLTLGTPDQLETLQRWLTEPKLDSRAAAGRALTFRVVFEYFAEGRIANDGWKQTEELLIKTLKQAERDGRFAAARKAQRKLQLLPARKENWFRVAKSWNGLAATYLTRQALIGAPARCDLRGISSGECPPLVPTAAAKTGMPSA</sequence>
<gene>
    <name evidence="1" type="ORF">GPL21_41075</name>
</gene>
<reference evidence="1 2" key="1">
    <citation type="submission" date="2019-12" db="EMBL/GenBank/DDBJ databases">
        <title>Draft genome sequences Bradyrhizobium cajani AMBPC1010, Bradyrhizobium pachyrhizi AMBPC1040 and Bradyrhizobium yuanmingense ALSPC3051, three plant growth promoting strains isolated from nodules of Cajanus cajan L. in Dominican Republic.</title>
        <authorList>
            <person name="Flores-Felix J.D."/>
            <person name="Araujo J."/>
            <person name="Diaz-Alcantara C."/>
            <person name="Gonzalez-Andres F."/>
            <person name="Velazquez E."/>
        </authorList>
    </citation>
    <scope>NUCLEOTIDE SEQUENCE [LARGE SCALE GENOMIC DNA]</scope>
    <source>
        <strain evidence="1 2">1040</strain>
    </source>
</reference>
<protein>
    <submittedName>
        <fullName evidence="1">Uncharacterized protein</fullName>
    </submittedName>
</protein>
<accession>A0A844T9R8</accession>
<dbReference type="EMBL" id="WQNF01000077">
    <property type="protein sequence ID" value="MVT71380.1"/>
    <property type="molecule type" value="Genomic_DNA"/>
</dbReference>
<dbReference type="AlphaFoldDB" id="A0A844T9R8"/>